<evidence type="ECO:0000313" key="3">
    <source>
        <dbReference type="Proteomes" id="UP000006753"/>
    </source>
</evidence>
<evidence type="ECO:0000313" key="2">
    <source>
        <dbReference type="EMBL" id="EKD17228.1"/>
    </source>
</evidence>
<dbReference type="Proteomes" id="UP000006753">
    <property type="component" value="Unassembled WGS sequence"/>
</dbReference>
<sequence length="145" mass="15516">MPHASNSQVAIWFHLRPFFPTQRAHRKSHSTSRPNSNPATATTRTPASTYPEGAHSTLSLPPVILLTSSLTSPSSAEPTSSQRPALPQPLAPEAQVGVRHAEQQNEGDKLGSPVGPAGLRRRRTPRTGCWLRGPGMGCWLSGRAG</sequence>
<feature type="compositionally biased region" description="Low complexity" evidence="1">
    <location>
        <begin position="56"/>
        <end position="85"/>
    </location>
</feature>
<name>K1X927_MARBU</name>
<feature type="region of interest" description="Disordered" evidence="1">
    <location>
        <begin position="23"/>
        <end position="128"/>
    </location>
</feature>
<gene>
    <name evidence="2" type="ORF">MBM_04805</name>
</gene>
<dbReference type="EMBL" id="JH921437">
    <property type="protein sequence ID" value="EKD17228.1"/>
    <property type="molecule type" value="Genomic_DNA"/>
</dbReference>
<feature type="compositionally biased region" description="Low complexity" evidence="1">
    <location>
        <begin position="34"/>
        <end position="49"/>
    </location>
</feature>
<feature type="compositionally biased region" description="Basic and acidic residues" evidence="1">
    <location>
        <begin position="99"/>
        <end position="109"/>
    </location>
</feature>
<evidence type="ECO:0000256" key="1">
    <source>
        <dbReference type="SAM" id="MobiDB-lite"/>
    </source>
</evidence>
<proteinExistence type="predicted"/>
<keyword evidence="3" id="KW-1185">Reference proteome</keyword>
<protein>
    <submittedName>
        <fullName evidence="2">Uncharacterized protein</fullName>
    </submittedName>
</protein>
<dbReference type="KEGG" id="mbe:MBM_04805"/>
<accession>K1X927</accession>
<dbReference type="HOGENOM" id="CLU_1787229_0_0_1"/>
<reference evidence="2 3" key="1">
    <citation type="journal article" date="2012" name="BMC Genomics">
        <title>Sequencing the genome of Marssonina brunnea reveals fungus-poplar co-evolution.</title>
        <authorList>
            <person name="Zhu S."/>
            <person name="Cao Y.-Z."/>
            <person name="Jiang C."/>
            <person name="Tan B.-Y."/>
            <person name="Wang Z."/>
            <person name="Feng S."/>
            <person name="Zhang L."/>
            <person name="Su X.-H."/>
            <person name="Brejova B."/>
            <person name="Vinar T."/>
            <person name="Xu M."/>
            <person name="Wang M.-X."/>
            <person name="Zhang S.-G."/>
            <person name="Huang M.-R."/>
            <person name="Wu R."/>
            <person name="Zhou Y."/>
        </authorList>
    </citation>
    <scope>NUCLEOTIDE SEQUENCE [LARGE SCALE GENOMIC DNA]</scope>
    <source>
        <strain evidence="2 3">MB_m1</strain>
    </source>
</reference>
<organism evidence="2 3">
    <name type="scientific">Marssonina brunnea f. sp. multigermtubi (strain MB_m1)</name>
    <name type="common">Marssonina leaf spot fungus</name>
    <dbReference type="NCBI Taxonomy" id="1072389"/>
    <lineage>
        <taxon>Eukaryota</taxon>
        <taxon>Fungi</taxon>
        <taxon>Dikarya</taxon>
        <taxon>Ascomycota</taxon>
        <taxon>Pezizomycotina</taxon>
        <taxon>Leotiomycetes</taxon>
        <taxon>Helotiales</taxon>
        <taxon>Drepanopezizaceae</taxon>
        <taxon>Drepanopeziza</taxon>
    </lineage>
</organism>
<dbReference type="AlphaFoldDB" id="K1X927"/>
<dbReference type="InParanoid" id="K1X927"/>